<dbReference type="InterPro" id="IPR036880">
    <property type="entry name" value="Kunitz_BPTI_sf"/>
</dbReference>
<keyword evidence="4" id="KW-1185">Reference proteome</keyword>
<dbReference type="SUPFAM" id="SSF57362">
    <property type="entry name" value="BPTI-like"/>
    <property type="match status" value="1"/>
</dbReference>
<evidence type="ECO:0000313" key="3">
    <source>
        <dbReference type="EMBL" id="PIO64599.1"/>
    </source>
</evidence>
<dbReference type="EMBL" id="KZ349753">
    <property type="protein sequence ID" value="PIO64599.1"/>
    <property type="molecule type" value="Genomic_DNA"/>
</dbReference>
<dbReference type="Proteomes" id="UP000230423">
    <property type="component" value="Unassembled WGS sequence"/>
</dbReference>
<dbReference type="GO" id="GO:0004867">
    <property type="term" value="F:serine-type endopeptidase inhibitor activity"/>
    <property type="evidence" value="ECO:0007669"/>
    <property type="project" value="InterPro"/>
</dbReference>
<dbReference type="AlphaFoldDB" id="A0A2G9U2V8"/>
<dbReference type="SMART" id="SM00131">
    <property type="entry name" value="KU"/>
    <property type="match status" value="1"/>
</dbReference>
<dbReference type="OrthoDB" id="4473401at2759"/>
<feature type="domain" description="BPTI/Kunitz inhibitor" evidence="2">
    <location>
        <begin position="1"/>
        <end position="48"/>
    </location>
</feature>
<evidence type="ECO:0000256" key="1">
    <source>
        <dbReference type="SAM" id="MobiDB-lite"/>
    </source>
</evidence>
<proteinExistence type="predicted"/>
<evidence type="ECO:0000313" key="4">
    <source>
        <dbReference type="Proteomes" id="UP000230423"/>
    </source>
</evidence>
<dbReference type="PROSITE" id="PS50279">
    <property type="entry name" value="BPTI_KUNITZ_2"/>
    <property type="match status" value="1"/>
</dbReference>
<name>A0A2G9U2V8_TELCI</name>
<reference evidence="3 4" key="1">
    <citation type="submission" date="2015-09" db="EMBL/GenBank/DDBJ databases">
        <title>Draft genome of the parasitic nematode Teladorsagia circumcincta isolate WARC Sus (inbred).</title>
        <authorList>
            <person name="Mitreva M."/>
        </authorList>
    </citation>
    <scope>NUCLEOTIDE SEQUENCE [LARGE SCALE GENOMIC DNA]</scope>
    <source>
        <strain evidence="3 4">S</strain>
    </source>
</reference>
<organism evidence="3 4">
    <name type="scientific">Teladorsagia circumcincta</name>
    <name type="common">Brown stomach worm</name>
    <name type="synonym">Ostertagia circumcincta</name>
    <dbReference type="NCBI Taxonomy" id="45464"/>
    <lineage>
        <taxon>Eukaryota</taxon>
        <taxon>Metazoa</taxon>
        <taxon>Ecdysozoa</taxon>
        <taxon>Nematoda</taxon>
        <taxon>Chromadorea</taxon>
        <taxon>Rhabditida</taxon>
        <taxon>Rhabditina</taxon>
        <taxon>Rhabditomorpha</taxon>
        <taxon>Strongyloidea</taxon>
        <taxon>Trichostrongylidae</taxon>
        <taxon>Teladorsagia</taxon>
    </lineage>
</organism>
<dbReference type="Pfam" id="PF00014">
    <property type="entry name" value="Kunitz_BPTI"/>
    <property type="match status" value="1"/>
</dbReference>
<accession>A0A2G9U2V8</accession>
<evidence type="ECO:0000259" key="2">
    <source>
        <dbReference type="PROSITE" id="PS50279"/>
    </source>
</evidence>
<gene>
    <name evidence="3" type="ORF">TELCIR_13769</name>
</gene>
<sequence length="75" mass="8932">MSCNDGKEWTNRYYYDAELRLCRMYWHGGCFSYSKNDFPDQETCQWKCMGVHSAHASSEPEFGRYDSSQYDMDSK</sequence>
<dbReference type="Gene3D" id="4.10.410.10">
    <property type="entry name" value="Pancreatic trypsin inhibitor Kunitz domain"/>
    <property type="match status" value="1"/>
</dbReference>
<feature type="region of interest" description="Disordered" evidence="1">
    <location>
        <begin position="54"/>
        <end position="75"/>
    </location>
</feature>
<protein>
    <submittedName>
        <fullName evidence="3">Kunitz/Bovine pancreatic trypsin inhibitor domain protein</fullName>
    </submittedName>
</protein>
<dbReference type="InterPro" id="IPR002223">
    <property type="entry name" value="Kunitz_BPTI"/>
</dbReference>
<feature type="compositionally biased region" description="Polar residues" evidence="1">
    <location>
        <begin position="66"/>
        <end position="75"/>
    </location>
</feature>